<dbReference type="EMBL" id="GGEC01091794">
    <property type="protein sequence ID" value="MBX72278.1"/>
    <property type="molecule type" value="Transcribed_RNA"/>
</dbReference>
<evidence type="ECO:0000313" key="1">
    <source>
        <dbReference type="EMBL" id="MBX72278.1"/>
    </source>
</evidence>
<protein>
    <submittedName>
        <fullName evidence="1">Uncharacterized protein</fullName>
    </submittedName>
</protein>
<proteinExistence type="predicted"/>
<name>A0A2P2QZ46_RHIMU</name>
<reference evidence="1" key="1">
    <citation type="submission" date="2018-02" db="EMBL/GenBank/DDBJ databases">
        <title>Rhizophora mucronata_Transcriptome.</title>
        <authorList>
            <person name="Meera S.P."/>
            <person name="Sreeshan A."/>
            <person name="Augustine A."/>
        </authorList>
    </citation>
    <scope>NUCLEOTIDE SEQUENCE</scope>
    <source>
        <tissue evidence="1">Leaf</tissue>
    </source>
</reference>
<dbReference type="AlphaFoldDB" id="A0A2P2QZ46"/>
<accession>A0A2P2QZ46</accession>
<organism evidence="1">
    <name type="scientific">Rhizophora mucronata</name>
    <name type="common">Asiatic mangrove</name>
    <dbReference type="NCBI Taxonomy" id="61149"/>
    <lineage>
        <taxon>Eukaryota</taxon>
        <taxon>Viridiplantae</taxon>
        <taxon>Streptophyta</taxon>
        <taxon>Embryophyta</taxon>
        <taxon>Tracheophyta</taxon>
        <taxon>Spermatophyta</taxon>
        <taxon>Magnoliopsida</taxon>
        <taxon>eudicotyledons</taxon>
        <taxon>Gunneridae</taxon>
        <taxon>Pentapetalae</taxon>
        <taxon>rosids</taxon>
        <taxon>fabids</taxon>
        <taxon>Malpighiales</taxon>
        <taxon>Rhizophoraceae</taxon>
        <taxon>Rhizophora</taxon>
    </lineage>
</organism>
<sequence>MTVFPSRNDLVSKPFDKTCRSKYISWVTVNV</sequence>